<dbReference type="PaxDb" id="55529-EKX33273"/>
<name>L1IAP0_GUITC</name>
<protein>
    <submittedName>
        <fullName evidence="1 2">Uncharacterized protein</fullName>
    </submittedName>
</protein>
<proteinExistence type="predicted"/>
<dbReference type="GeneID" id="17290018"/>
<evidence type="ECO:0000313" key="1">
    <source>
        <dbReference type="EMBL" id="EKX33273.1"/>
    </source>
</evidence>
<reference evidence="1 3" key="1">
    <citation type="journal article" date="2012" name="Nature">
        <title>Algal genomes reveal evolutionary mosaicism and the fate of nucleomorphs.</title>
        <authorList>
            <consortium name="DOE Joint Genome Institute"/>
            <person name="Curtis B.A."/>
            <person name="Tanifuji G."/>
            <person name="Burki F."/>
            <person name="Gruber A."/>
            <person name="Irimia M."/>
            <person name="Maruyama S."/>
            <person name="Arias M.C."/>
            <person name="Ball S.G."/>
            <person name="Gile G.H."/>
            <person name="Hirakawa Y."/>
            <person name="Hopkins J.F."/>
            <person name="Kuo A."/>
            <person name="Rensing S.A."/>
            <person name="Schmutz J."/>
            <person name="Symeonidi A."/>
            <person name="Elias M."/>
            <person name="Eveleigh R.J."/>
            <person name="Herman E.K."/>
            <person name="Klute M.J."/>
            <person name="Nakayama T."/>
            <person name="Obornik M."/>
            <person name="Reyes-Prieto A."/>
            <person name="Armbrust E.V."/>
            <person name="Aves S.J."/>
            <person name="Beiko R.G."/>
            <person name="Coutinho P."/>
            <person name="Dacks J.B."/>
            <person name="Durnford D.G."/>
            <person name="Fast N.M."/>
            <person name="Green B.R."/>
            <person name="Grisdale C.J."/>
            <person name="Hempel F."/>
            <person name="Henrissat B."/>
            <person name="Hoppner M.P."/>
            <person name="Ishida K."/>
            <person name="Kim E."/>
            <person name="Koreny L."/>
            <person name="Kroth P.G."/>
            <person name="Liu Y."/>
            <person name="Malik S.B."/>
            <person name="Maier U.G."/>
            <person name="McRose D."/>
            <person name="Mock T."/>
            <person name="Neilson J.A."/>
            <person name="Onodera N.T."/>
            <person name="Poole A.M."/>
            <person name="Pritham E.J."/>
            <person name="Richards T.A."/>
            <person name="Rocap G."/>
            <person name="Roy S.W."/>
            <person name="Sarai C."/>
            <person name="Schaack S."/>
            <person name="Shirato S."/>
            <person name="Slamovits C.H."/>
            <person name="Spencer D.F."/>
            <person name="Suzuki S."/>
            <person name="Worden A.Z."/>
            <person name="Zauner S."/>
            <person name="Barry K."/>
            <person name="Bell C."/>
            <person name="Bharti A.K."/>
            <person name="Crow J.A."/>
            <person name="Grimwood J."/>
            <person name="Kramer R."/>
            <person name="Lindquist E."/>
            <person name="Lucas S."/>
            <person name="Salamov A."/>
            <person name="McFadden G.I."/>
            <person name="Lane C.E."/>
            <person name="Keeling P.J."/>
            <person name="Gray M.W."/>
            <person name="Grigoriev I.V."/>
            <person name="Archibald J.M."/>
        </authorList>
    </citation>
    <scope>NUCLEOTIDE SEQUENCE</scope>
    <source>
        <strain evidence="1 3">CCMP2712</strain>
    </source>
</reference>
<dbReference type="Proteomes" id="UP000011087">
    <property type="component" value="Unassembled WGS sequence"/>
</dbReference>
<evidence type="ECO:0000313" key="3">
    <source>
        <dbReference type="Proteomes" id="UP000011087"/>
    </source>
</evidence>
<organism evidence="1">
    <name type="scientific">Guillardia theta (strain CCMP2712)</name>
    <name type="common">Cryptophyte</name>
    <dbReference type="NCBI Taxonomy" id="905079"/>
    <lineage>
        <taxon>Eukaryota</taxon>
        <taxon>Cryptophyceae</taxon>
        <taxon>Pyrenomonadales</taxon>
        <taxon>Geminigeraceae</taxon>
        <taxon>Guillardia</taxon>
    </lineage>
</organism>
<dbReference type="HOGENOM" id="CLU_372775_0_0_1"/>
<dbReference type="RefSeq" id="XP_005820253.1">
    <property type="nucleotide sequence ID" value="XM_005820196.1"/>
</dbReference>
<reference evidence="3" key="2">
    <citation type="submission" date="2012-11" db="EMBL/GenBank/DDBJ databases">
        <authorList>
            <person name="Kuo A."/>
            <person name="Curtis B.A."/>
            <person name="Tanifuji G."/>
            <person name="Burki F."/>
            <person name="Gruber A."/>
            <person name="Irimia M."/>
            <person name="Maruyama S."/>
            <person name="Arias M.C."/>
            <person name="Ball S.G."/>
            <person name="Gile G.H."/>
            <person name="Hirakawa Y."/>
            <person name="Hopkins J.F."/>
            <person name="Rensing S.A."/>
            <person name="Schmutz J."/>
            <person name="Symeonidi A."/>
            <person name="Elias M."/>
            <person name="Eveleigh R.J."/>
            <person name="Herman E.K."/>
            <person name="Klute M.J."/>
            <person name="Nakayama T."/>
            <person name="Obornik M."/>
            <person name="Reyes-Prieto A."/>
            <person name="Armbrust E.V."/>
            <person name="Aves S.J."/>
            <person name="Beiko R.G."/>
            <person name="Coutinho P."/>
            <person name="Dacks J.B."/>
            <person name="Durnford D.G."/>
            <person name="Fast N.M."/>
            <person name="Green B.R."/>
            <person name="Grisdale C."/>
            <person name="Hempe F."/>
            <person name="Henrissat B."/>
            <person name="Hoppner M.P."/>
            <person name="Ishida K.-I."/>
            <person name="Kim E."/>
            <person name="Koreny L."/>
            <person name="Kroth P.G."/>
            <person name="Liu Y."/>
            <person name="Malik S.-B."/>
            <person name="Maier U.G."/>
            <person name="McRose D."/>
            <person name="Mock T."/>
            <person name="Neilson J.A."/>
            <person name="Onodera N.T."/>
            <person name="Poole A.M."/>
            <person name="Pritham E.J."/>
            <person name="Richards T.A."/>
            <person name="Rocap G."/>
            <person name="Roy S.W."/>
            <person name="Sarai C."/>
            <person name="Schaack S."/>
            <person name="Shirato S."/>
            <person name="Slamovits C.H."/>
            <person name="Spencer D.F."/>
            <person name="Suzuki S."/>
            <person name="Worden A.Z."/>
            <person name="Zauner S."/>
            <person name="Barry K."/>
            <person name="Bell C."/>
            <person name="Bharti A.K."/>
            <person name="Crow J.A."/>
            <person name="Grimwood J."/>
            <person name="Kramer R."/>
            <person name="Lindquist E."/>
            <person name="Lucas S."/>
            <person name="Salamov A."/>
            <person name="McFadden G.I."/>
            <person name="Lane C.E."/>
            <person name="Keeling P.J."/>
            <person name="Gray M.W."/>
            <person name="Grigoriev I.V."/>
            <person name="Archibald J.M."/>
        </authorList>
    </citation>
    <scope>NUCLEOTIDE SEQUENCE</scope>
    <source>
        <strain evidence="3">CCMP2712</strain>
    </source>
</reference>
<dbReference type="AlphaFoldDB" id="L1IAP0"/>
<accession>L1IAP0</accession>
<dbReference type="KEGG" id="gtt:GUITHDRAFT_148025"/>
<keyword evidence="3" id="KW-1185">Reference proteome</keyword>
<evidence type="ECO:0000313" key="2">
    <source>
        <dbReference type="EnsemblProtists" id="EKX33273"/>
    </source>
</evidence>
<dbReference type="EnsemblProtists" id="EKX33273">
    <property type="protein sequence ID" value="EKX33273"/>
    <property type="gene ID" value="GUITHDRAFT_148025"/>
</dbReference>
<gene>
    <name evidence="1" type="ORF">GUITHDRAFT_148025</name>
</gene>
<sequence>MTLSGFRLLFNETTCVSKHILHEINTFFFVVMEPFLSSDVNEQLRFTRKQEGLMFSLGIPQHMQLIVLRRIISEFQNPRRDKGEWFDFDVILRDCMMELMFADLSVQTLVSSYVSNITYDTVMYVMFRSAMRLLQVPDSYSLPLLVRVVRAGGVQNVPELDEAERVAMIELREWINGRLKFLVMARDLYTSKPRDQPDAQPYSYLGINENYTNSEGRTVFIADNCLFAEGVAEEDDESSKNIWNTMRNFIVMIPEFQNAFSSFRMHKDAITPTLLNQLFNMKKINRECLDMLFGIDKLKFTRILEALGVNMSLVPLCWKNMSLHSALRDEGNRNSNVFNLVYVGKNSCVLTVNMIALVVLSPFFQPDNINILHQLQQRHTTCKAVQMAMVQRVPRAYWPMGSFPVMQVDHHGKWLRFAMPAAEKVPYHVSLFPRDDSIDWCHKVPKLNGSTSQLYPFYEEETAVCGSVVGMVKRMKDGMSLSDESTHIDDYFEVIRNMGEEVTHSFFNLDSDSKERYIFYNGGQWILVLLGGSKDATVSVFDEDETGENLILMEDITTSVSGLHGVLMGLHAVPFPRIFTERLVYGGQGYRGYFRGLQESDCISDFGVVRRNSEGTWLDSEGVYSVEFYDAVSGGPRIASVSVLHIAKVLVGELQRMVVSFDSFPKGKLFLPSREEDGLLYVYNYPSIRPSVAVGMSCYSNGIYEEALETMIFHVRYWNLLHEKIGTETDDVINECVAYSSIWEVN</sequence>
<dbReference type="EMBL" id="JH993148">
    <property type="protein sequence ID" value="EKX33273.1"/>
    <property type="molecule type" value="Genomic_DNA"/>
</dbReference>
<reference evidence="2" key="3">
    <citation type="submission" date="2016-03" db="UniProtKB">
        <authorList>
            <consortium name="EnsemblProtists"/>
        </authorList>
    </citation>
    <scope>IDENTIFICATION</scope>
</reference>